<comment type="caution">
    <text evidence="3">The sequence shown here is derived from an EMBL/GenBank/DDBJ whole genome shotgun (WGS) entry which is preliminary data.</text>
</comment>
<dbReference type="RefSeq" id="WP_189977904.1">
    <property type="nucleotide sequence ID" value="NZ_BMUL01000007.1"/>
</dbReference>
<evidence type="ECO:0000256" key="1">
    <source>
        <dbReference type="SAM" id="MobiDB-lite"/>
    </source>
</evidence>
<dbReference type="AlphaFoldDB" id="A0A918T1Z1"/>
<dbReference type="Proteomes" id="UP000644020">
    <property type="component" value="Unassembled WGS sequence"/>
</dbReference>
<feature type="compositionally biased region" description="Polar residues" evidence="1">
    <location>
        <begin position="33"/>
        <end position="43"/>
    </location>
</feature>
<reference evidence="3" key="2">
    <citation type="submission" date="2020-09" db="EMBL/GenBank/DDBJ databases">
        <authorList>
            <person name="Sun Q."/>
            <person name="Ohkuma M."/>
        </authorList>
    </citation>
    <scope>NUCLEOTIDE SEQUENCE</scope>
    <source>
        <strain evidence="3">JCM 4518</strain>
    </source>
</reference>
<gene>
    <name evidence="3" type="ORF">GCM10010305_33070</name>
</gene>
<proteinExistence type="predicted"/>
<sequence>MKLSKAIATVVLTAATFGLGAHTASAAPGLDRSTPSAHSTTADGSRDTEWGCKTPDCKPPR</sequence>
<name>A0A918T1Z1_9ACTN</name>
<protein>
    <submittedName>
        <fullName evidence="3">Uncharacterized protein</fullName>
    </submittedName>
</protein>
<accession>A0A918T1Z1</accession>
<reference evidence="3" key="1">
    <citation type="journal article" date="2014" name="Int. J. Syst. Evol. Microbiol.">
        <title>Complete genome sequence of Corynebacterium casei LMG S-19264T (=DSM 44701T), isolated from a smear-ripened cheese.</title>
        <authorList>
            <consortium name="US DOE Joint Genome Institute (JGI-PGF)"/>
            <person name="Walter F."/>
            <person name="Albersmeier A."/>
            <person name="Kalinowski J."/>
            <person name="Ruckert C."/>
        </authorList>
    </citation>
    <scope>NUCLEOTIDE SEQUENCE</scope>
    <source>
        <strain evidence="3">JCM 4518</strain>
    </source>
</reference>
<keyword evidence="2" id="KW-0732">Signal</keyword>
<feature type="region of interest" description="Disordered" evidence="1">
    <location>
        <begin position="24"/>
        <end position="61"/>
    </location>
</feature>
<feature type="signal peptide" evidence="2">
    <location>
        <begin position="1"/>
        <end position="26"/>
    </location>
</feature>
<evidence type="ECO:0000313" key="3">
    <source>
        <dbReference type="EMBL" id="GHA86609.1"/>
    </source>
</evidence>
<feature type="chain" id="PRO_5037157238" evidence="2">
    <location>
        <begin position="27"/>
        <end position="61"/>
    </location>
</feature>
<evidence type="ECO:0000256" key="2">
    <source>
        <dbReference type="SAM" id="SignalP"/>
    </source>
</evidence>
<keyword evidence="4" id="KW-1185">Reference proteome</keyword>
<dbReference type="EMBL" id="BMUL01000007">
    <property type="protein sequence ID" value="GHA86609.1"/>
    <property type="molecule type" value="Genomic_DNA"/>
</dbReference>
<evidence type="ECO:0000313" key="4">
    <source>
        <dbReference type="Proteomes" id="UP000644020"/>
    </source>
</evidence>
<feature type="compositionally biased region" description="Basic and acidic residues" evidence="1">
    <location>
        <begin position="44"/>
        <end position="61"/>
    </location>
</feature>
<organism evidence="3 4">
    <name type="scientific">Streptomyces termitum</name>
    <dbReference type="NCBI Taxonomy" id="67368"/>
    <lineage>
        <taxon>Bacteria</taxon>
        <taxon>Bacillati</taxon>
        <taxon>Actinomycetota</taxon>
        <taxon>Actinomycetes</taxon>
        <taxon>Kitasatosporales</taxon>
        <taxon>Streptomycetaceae</taxon>
        <taxon>Streptomyces</taxon>
    </lineage>
</organism>